<keyword evidence="1" id="KW-1133">Transmembrane helix</keyword>
<keyword evidence="1" id="KW-0812">Transmembrane</keyword>
<accession>A0A8S5PWQ1</accession>
<evidence type="ECO:0000256" key="1">
    <source>
        <dbReference type="SAM" id="Phobius"/>
    </source>
</evidence>
<reference evidence="2" key="1">
    <citation type="journal article" date="2021" name="Proc. Natl. Acad. Sci. U.S.A.">
        <title>A Catalog of Tens of Thousands of Viruses from Human Metagenomes Reveals Hidden Associations with Chronic Diseases.</title>
        <authorList>
            <person name="Tisza M.J."/>
            <person name="Buck C.B."/>
        </authorList>
    </citation>
    <scope>NUCLEOTIDE SEQUENCE</scope>
    <source>
        <strain evidence="2">Ctgsk7</strain>
    </source>
</reference>
<organism evidence="2">
    <name type="scientific">Myoviridae sp. ctgsk7</name>
    <dbReference type="NCBI Taxonomy" id="2825151"/>
    <lineage>
        <taxon>Viruses</taxon>
        <taxon>Duplodnaviria</taxon>
        <taxon>Heunggongvirae</taxon>
        <taxon>Uroviricota</taxon>
        <taxon>Caudoviricetes</taxon>
    </lineage>
</organism>
<sequence length="252" mass="28726">MKIINLLSNMTFKDWIIVLLVIFGIWTYFSMKKYEDQASRTLVVYNDTISAYKNKLGEEYQAKQLYIQEISDLKAHNKSLYDEVKSLKENPIVVVKTEIKYVKDTTKLDNSIEKIDSAYYDVKWNLAETYSPKNYFNISGVSRIKSDFSESNSWLNNLTIGSDLTLDIVESKDKTHFQILTKSGNPNLKFTEIEGAFINPNKSKVIKGAMKQKNFGIGVYGGYGINAIPNDKVNSGFQIGVGVVWSPSFLRF</sequence>
<name>A0A8S5PWQ1_9CAUD</name>
<feature type="transmembrane region" description="Helical" evidence="1">
    <location>
        <begin position="12"/>
        <end position="29"/>
    </location>
</feature>
<evidence type="ECO:0000313" key="2">
    <source>
        <dbReference type="EMBL" id="DAE11447.1"/>
    </source>
</evidence>
<dbReference type="EMBL" id="BK015533">
    <property type="protein sequence ID" value="DAE11447.1"/>
    <property type="molecule type" value="Genomic_DNA"/>
</dbReference>
<keyword evidence="1" id="KW-0472">Membrane</keyword>
<proteinExistence type="predicted"/>
<protein>
    <submittedName>
        <fullName evidence="2">Uncharacterized protein</fullName>
    </submittedName>
</protein>